<proteinExistence type="predicted"/>
<evidence type="ECO:0000259" key="1">
    <source>
        <dbReference type="Pfam" id="PF04480"/>
    </source>
</evidence>
<organism evidence="2">
    <name type="scientific">Synechocystis salina LEGE 06099</name>
    <dbReference type="NCBI Taxonomy" id="945781"/>
    <lineage>
        <taxon>Bacteria</taxon>
        <taxon>Bacillati</taxon>
        <taxon>Cyanobacteriota</taxon>
        <taxon>Cyanophyceae</taxon>
        <taxon>Synechococcales</taxon>
        <taxon>Merismopediaceae</taxon>
        <taxon>Synechocystis</taxon>
    </lineage>
</organism>
<keyword evidence="2" id="KW-0255">Endonuclease</keyword>
<dbReference type="InterPro" id="IPR047216">
    <property type="entry name" value="Endonuclease_DUF559_bact"/>
</dbReference>
<dbReference type="InterPro" id="IPR007569">
    <property type="entry name" value="DUF559"/>
</dbReference>
<protein>
    <submittedName>
        <fullName evidence="2">Endonuclease</fullName>
    </submittedName>
</protein>
<dbReference type="GO" id="GO:0004519">
    <property type="term" value="F:endonuclease activity"/>
    <property type="evidence" value="ECO:0007669"/>
    <property type="project" value="UniProtKB-KW"/>
</dbReference>
<feature type="domain" description="DUF559" evidence="1">
    <location>
        <begin position="16"/>
        <end position="127"/>
    </location>
</feature>
<dbReference type="SUPFAM" id="SSF52980">
    <property type="entry name" value="Restriction endonuclease-like"/>
    <property type="match status" value="1"/>
</dbReference>
<keyword evidence="2" id="KW-0540">Nuclease</keyword>
<dbReference type="PANTHER" id="PTHR38590:SF1">
    <property type="entry name" value="BLL0828 PROTEIN"/>
    <property type="match status" value="1"/>
</dbReference>
<dbReference type="InterPro" id="IPR011335">
    <property type="entry name" value="Restrct_endonuc-II-like"/>
</dbReference>
<accession>A0A1B3Z485</accession>
<name>A0A1B3Z485_9SYNC</name>
<dbReference type="PANTHER" id="PTHR38590">
    <property type="entry name" value="BLL0828 PROTEIN"/>
    <property type="match status" value="1"/>
</dbReference>
<dbReference type="RefSeq" id="WP_194014273.1">
    <property type="nucleotide sequence ID" value="NZ_JADEWK010000006.1"/>
</dbReference>
<evidence type="ECO:0000313" key="2">
    <source>
        <dbReference type="EMBL" id="AOH72610.1"/>
    </source>
</evidence>
<dbReference type="CDD" id="cd01038">
    <property type="entry name" value="Endonuclease_DUF559"/>
    <property type="match status" value="1"/>
</dbReference>
<gene>
    <name evidence="2" type="primary">brtK</name>
</gene>
<dbReference type="AlphaFoldDB" id="A0A1B3Z485"/>
<reference evidence="2" key="1">
    <citation type="submission" date="2016-04" db="EMBL/GenBank/DDBJ databases">
        <title>Bartolosides E-K from a marine coccoid cyanobacterium.</title>
        <authorList>
            <person name="Afonso T.B."/>
            <person name="Costa M.S."/>
            <person name="Rezende de Castro R."/>
            <person name="Freitas S."/>
            <person name="Silva A."/>
            <person name="Schneider M.P."/>
            <person name="Martins R."/>
            <person name="Leao P.N."/>
        </authorList>
    </citation>
    <scope>NUCLEOTIDE SEQUENCE</scope>
    <source>
        <strain evidence="2">LEGE 06099</strain>
    </source>
</reference>
<dbReference type="EMBL" id="KX083339">
    <property type="protein sequence ID" value="AOH72610.1"/>
    <property type="molecule type" value="Genomic_DNA"/>
</dbReference>
<keyword evidence="2" id="KW-0378">Hydrolase</keyword>
<sequence>MTQLKEGDFFLPYNKNLVERAREMRKNPTPAEGKLWNLLKGTRPFGRDGIRVWRQRPIDHFIVDFYIPQLNLVIEVDGDSHFSPDGQAYDQERSRIIEGYDLTVVRFTNHEVLHNLDEVWERICEFLPF</sequence>
<dbReference type="Pfam" id="PF04480">
    <property type="entry name" value="DUF559"/>
    <property type="match status" value="1"/>
</dbReference>
<dbReference type="Gene3D" id="3.40.960.10">
    <property type="entry name" value="VSR Endonuclease"/>
    <property type="match status" value="1"/>
</dbReference>